<proteinExistence type="predicted"/>
<organism evidence="2 3">
    <name type="scientific">Macrophomina phaseolina</name>
    <dbReference type="NCBI Taxonomy" id="35725"/>
    <lineage>
        <taxon>Eukaryota</taxon>
        <taxon>Fungi</taxon>
        <taxon>Dikarya</taxon>
        <taxon>Ascomycota</taxon>
        <taxon>Pezizomycotina</taxon>
        <taxon>Dothideomycetes</taxon>
        <taxon>Dothideomycetes incertae sedis</taxon>
        <taxon>Botryosphaeriales</taxon>
        <taxon>Botryosphaeriaceae</taxon>
        <taxon>Macrophomina</taxon>
    </lineage>
</organism>
<evidence type="ECO:0000313" key="2">
    <source>
        <dbReference type="EMBL" id="KAH7052017.1"/>
    </source>
</evidence>
<evidence type="ECO:0000313" key="3">
    <source>
        <dbReference type="Proteomes" id="UP000774617"/>
    </source>
</evidence>
<accession>A0ABQ8GCF1</accession>
<comment type="caution">
    <text evidence="2">The sequence shown here is derived from an EMBL/GenBank/DDBJ whole genome shotgun (WGS) entry which is preliminary data.</text>
</comment>
<feature type="region of interest" description="Disordered" evidence="1">
    <location>
        <begin position="1"/>
        <end position="25"/>
    </location>
</feature>
<dbReference type="EMBL" id="JAGTJR010000011">
    <property type="protein sequence ID" value="KAH7052017.1"/>
    <property type="molecule type" value="Genomic_DNA"/>
</dbReference>
<sequence>MAEGDKLNPQSISNGYGTAGEPHSGSRATVLAIRNLLFDISDPEWFYRDRIVLSYSTEATLASNPPSIALTRLAGHASMLFCVMTYLVGYNASAIDELKDYGGALEGVARLSKDPRNKGIL</sequence>
<name>A0ABQ8GCF1_9PEZI</name>
<keyword evidence="3" id="KW-1185">Reference proteome</keyword>
<reference evidence="2 3" key="1">
    <citation type="journal article" date="2021" name="Nat. Commun.">
        <title>Genetic determinants of endophytism in the Arabidopsis root mycobiome.</title>
        <authorList>
            <person name="Mesny F."/>
            <person name="Miyauchi S."/>
            <person name="Thiergart T."/>
            <person name="Pickel B."/>
            <person name="Atanasova L."/>
            <person name="Karlsson M."/>
            <person name="Huettel B."/>
            <person name="Barry K.W."/>
            <person name="Haridas S."/>
            <person name="Chen C."/>
            <person name="Bauer D."/>
            <person name="Andreopoulos W."/>
            <person name="Pangilinan J."/>
            <person name="LaButti K."/>
            <person name="Riley R."/>
            <person name="Lipzen A."/>
            <person name="Clum A."/>
            <person name="Drula E."/>
            <person name="Henrissat B."/>
            <person name="Kohler A."/>
            <person name="Grigoriev I.V."/>
            <person name="Martin F.M."/>
            <person name="Hacquard S."/>
        </authorList>
    </citation>
    <scope>NUCLEOTIDE SEQUENCE [LARGE SCALE GENOMIC DNA]</scope>
    <source>
        <strain evidence="2 3">MPI-SDFR-AT-0080</strain>
    </source>
</reference>
<dbReference type="Proteomes" id="UP000774617">
    <property type="component" value="Unassembled WGS sequence"/>
</dbReference>
<gene>
    <name evidence="2" type="ORF">B0J12DRAFT_751501</name>
</gene>
<evidence type="ECO:0000256" key="1">
    <source>
        <dbReference type="SAM" id="MobiDB-lite"/>
    </source>
</evidence>
<protein>
    <submittedName>
        <fullName evidence="2">Uncharacterized protein</fullName>
    </submittedName>
</protein>